<dbReference type="EMBL" id="ADZX01000978">
    <property type="protein sequence ID" value="EFK94843.1"/>
    <property type="molecule type" value="Genomic_DNA"/>
</dbReference>
<gene>
    <name evidence="2" type="primary">tal</name>
    <name evidence="2" type="ORF">LDC_3149</name>
</gene>
<evidence type="ECO:0000313" key="2">
    <source>
        <dbReference type="EMBL" id="EFK94843.1"/>
    </source>
</evidence>
<reference evidence="2" key="1">
    <citation type="submission" date="2010-07" db="EMBL/GenBank/DDBJ databases">
        <authorList>
            <consortium name="CONSOLIDER consortium CSD2007-00005"/>
            <person name="Guazzaroni M.-E."/>
            <person name="Richter M."/>
            <person name="Garcia-Salamanca A."/>
            <person name="Yarza P."/>
            <person name="Ferrer M."/>
        </authorList>
    </citation>
    <scope>NUCLEOTIDE SEQUENCE</scope>
</reference>
<dbReference type="PANTHER" id="PTHR10683:SF40">
    <property type="entry name" value="FRUCTOSE-6-PHOSPHATE ALDOLASE 1-RELATED"/>
    <property type="match status" value="1"/>
</dbReference>
<reference evidence="2" key="2">
    <citation type="journal article" date="2011" name="Microb. Ecol.">
        <title>Taxonomic and Functional Metagenomic Profiling of the Microbial Community in the Anoxic Sediment of a Sub-saline Shallow Lake (Laguna de Carrizo, Central Spain).</title>
        <authorList>
            <person name="Ferrer M."/>
            <person name="Guazzaroni M.E."/>
            <person name="Richter M."/>
            <person name="Garcia-Salamanca A."/>
            <person name="Yarza P."/>
            <person name="Suarez-Suarez A."/>
            <person name="Solano J."/>
            <person name="Alcaide M."/>
            <person name="van Dillewijn P."/>
            <person name="Molina-Henares M.A."/>
            <person name="Lopez-Cortes N."/>
            <person name="Al-Ramahi Y."/>
            <person name="Guerrero C."/>
            <person name="Acosta A."/>
            <person name="de Eugenio L.I."/>
            <person name="Martinez V."/>
            <person name="Marques S."/>
            <person name="Rojo F."/>
            <person name="Santero E."/>
            <person name="Genilloud O."/>
            <person name="Perez-Perez J."/>
            <person name="Rossello-Mora R."/>
            <person name="Ramos J.L."/>
        </authorList>
    </citation>
    <scope>NUCLEOTIDE SEQUENCE</scope>
</reference>
<dbReference type="InterPro" id="IPR013785">
    <property type="entry name" value="Aldolase_TIM"/>
</dbReference>
<evidence type="ECO:0000256" key="1">
    <source>
        <dbReference type="ARBA" id="ARBA00023270"/>
    </source>
</evidence>
<accession>D9PNL6</accession>
<dbReference type="AlphaFoldDB" id="D9PNL6"/>
<dbReference type="SUPFAM" id="SSF51569">
    <property type="entry name" value="Aldolase"/>
    <property type="match status" value="1"/>
</dbReference>
<dbReference type="InterPro" id="IPR001585">
    <property type="entry name" value="TAL/FSA"/>
</dbReference>
<dbReference type="Gene3D" id="3.20.20.70">
    <property type="entry name" value="Aldolase class I"/>
    <property type="match status" value="1"/>
</dbReference>
<protein>
    <submittedName>
        <fullName evidence="2">Translaldolase</fullName>
    </submittedName>
</protein>
<proteinExistence type="predicted"/>
<keyword evidence="1" id="KW-0704">Schiff base</keyword>
<dbReference type="GO" id="GO:0005975">
    <property type="term" value="P:carbohydrate metabolic process"/>
    <property type="evidence" value="ECO:0007669"/>
    <property type="project" value="InterPro"/>
</dbReference>
<dbReference type="PANTHER" id="PTHR10683">
    <property type="entry name" value="TRANSALDOLASE"/>
    <property type="match status" value="1"/>
</dbReference>
<name>D9PNL6_9ZZZZ</name>
<sequence>PEETKKADAMLKAKNFPGLDGQTTNPTLIAKNLAKKNGGKKITPEEACAEYKRIVTQIDSVTHGPTSIQVIGNPETLTAEEMISQARERLTWIPTAVIKYPCTKEGLQAVEVMCQEGPVNVTLVFSQEQAAAVYTATKYHNYDCYVSPFVGRLDDIKQKGMDVVSNMLEMYRRLGDGHVKVLTASVRNMGHIHYALWLKSDVMTIPFKAFLEWEALGFAGPSKDFIYDVPGLTEIPYREINLENEWQSYDISHALTTAGLAKFWEDWSSVVE</sequence>
<feature type="non-terminal residue" evidence="2">
    <location>
        <position position="1"/>
    </location>
</feature>
<dbReference type="Pfam" id="PF00923">
    <property type="entry name" value="TAL_FSA"/>
    <property type="match status" value="1"/>
</dbReference>
<organism evidence="2">
    <name type="scientific">sediment metagenome</name>
    <dbReference type="NCBI Taxonomy" id="749907"/>
    <lineage>
        <taxon>unclassified sequences</taxon>
        <taxon>metagenomes</taxon>
        <taxon>ecological metagenomes</taxon>
    </lineage>
</organism>
<comment type="caution">
    <text evidence="2">The sequence shown here is derived from an EMBL/GenBank/DDBJ whole genome shotgun (WGS) entry which is preliminary data.</text>
</comment>